<proteinExistence type="predicted"/>
<evidence type="ECO:0000259" key="2">
    <source>
        <dbReference type="Pfam" id="PF20586"/>
    </source>
</evidence>
<feature type="compositionally biased region" description="Basic and acidic residues" evidence="1">
    <location>
        <begin position="41"/>
        <end position="63"/>
    </location>
</feature>
<name>A0ABD6DNV4_9EURY</name>
<feature type="region of interest" description="Disordered" evidence="1">
    <location>
        <begin position="41"/>
        <end position="73"/>
    </location>
</feature>
<evidence type="ECO:0000256" key="1">
    <source>
        <dbReference type="SAM" id="MobiDB-lite"/>
    </source>
</evidence>
<protein>
    <recommendedName>
        <fullName evidence="2">DUF6788 domain-containing protein</fullName>
    </recommendedName>
</protein>
<sequence length="105" mass="12035">MPFEPPTPPPELSTDLVESLADCSPDQLREAANYAFALASHRERDARLDEGENDDQPRPDSRPAEVPAKASLTTKTINDNRYYYWQWREGDRVKSKYHSPVDETN</sequence>
<accession>A0ABD6DNV4</accession>
<comment type="caution">
    <text evidence="3">The sequence shown here is derived from an EMBL/GenBank/DDBJ whole genome shotgun (WGS) entry which is preliminary data.</text>
</comment>
<dbReference type="Pfam" id="PF20586">
    <property type="entry name" value="DUF6788"/>
    <property type="match status" value="1"/>
</dbReference>
<organism evidence="3 4">
    <name type="scientific">Haloarchaeobius litoreus</name>
    <dbReference type="NCBI Taxonomy" id="755306"/>
    <lineage>
        <taxon>Archaea</taxon>
        <taxon>Methanobacteriati</taxon>
        <taxon>Methanobacteriota</taxon>
        <taxon>Stenosarchaea group</taxon>
        <taxon>Halobacteria</taxon>
        <taxon>Halobacteriales</taxon>
        <taxon>Halorubellaceae</taxon>
        <taxon>Haloarchaeobius</taxon>
    </lineage>
</organism>
<dbReference type="AlphaFoldDB" id="A0ABD6DNV4"/>
<evidence type="ECO:0000313" key="3">
    <source>
        <dbReference type="EMBL" id="MFD1647717.1"/>
    </source>
</evidence>
<gene>
    <name evidence="3" type="ORF">ACFSBL_18655</name>
</gene>
<dbReference type="Proteomes" id="UP001597034">
    <property type="component" value="Unassembled WGS sequence"/>
</dbReference>
<keyword evidence="4" id="KW-1185">Reference proteome</keyword>
<evidence type="ECO:0000313" key="4">
    <source>
        <dbReference type="Proteomes" id="UP001597034"/>
    </source>
</evidence>
<reference evidence="3 4" key="1">
    <citation type="journal article" date="2019" name="Int. J. Syst. Evol. Microbiol.">
        <title>The Global Catalogue of Microorganisms (GCM) 10K type strain sequencing project: providing services to taxonomists for standard genome sequencing and annotation.</title>
        <authorList>
            <consortium name="The Broad Institute Genomics Platform"/>
            <consortium name="The Broad Institute Genome Sequencing Center for Infectious Disease"/>
            <person name="Wu L."/>
            <person name="Ma J."/>
        </authorList>
    </citation>
    <scope>NUCLEOTIDE SEQUENCE [LARGE SCALE GENOMIC DNA]</scope>
    <source>
        <strain evidence="3 4">CGMCC 1.10390</strain>
    </source>
</reference>
<dbReference type="InterPro" id="IPR046738">
    <property type="entry name" value="DUF6788"/>
</dbReference>
<feature type="domain" description="DUF6788" evidence="2">
    <location>
        <begin position="66"/>
        <end position="102"/>
    </location>
</feature>
<dbReference type="RefSeq" id="WP_256401803.1">
    <property type="nucleotide sequence ID" value="NZ_JANHJR010000004.1"/>
</dbReference>
<dbReference type="EMBL" id="JBHUDO010000004">
    <property type="protein sequence ID" value="MFD1647717.1"/>
    <property type="molecule type" value="Genomic_DNA"/>
</dbReference>